<keyword evidence="1" id="KW-0732">Signal</keyword>
<dbReference type="RefSeq" id="WP_037279939.1">
    <property type="nucleotide sequence ID" value="NZ_KK088567.1"/>
</dbReference>
<feature type="chain" id="PRO_5001492880" evidence="1">
    <location>
        <begin position="27"/>
        <end position="147"/>
    </location>
</feature>
<sequence>MTFPTSRRALLLGLPALLLAAGTAGAAWMMRVPSDLDLSREKATEAGLYMAAVAPVEEPVTVGPMHAWTVTLTDRDGAPLDGARITVDGGMPQHGHGLPTSPAVTQDLGGGRYLIEGMKFNMPGWWELDLSIEGPAGTDSVTFDLVL</sequence>
<dbReference type="EMBL" id="AOSK01000118">
    <property type="protein sequence ID" value="EYD74270.1"/>
    <property type="molecule type" value="Genomic_DNA"/>
</dbReference>
<dbReference type="Pfam" id="PF13115">
    <property type="entry name" value="YtkA"/>
    <property type="match status" value="1"/>
</dbReference>
<dbReference type="AlphaFoldDB" id="A0A017HIV8"/>
<dbReference type="STRING" id="442562.Rumeso_04134"/>
<dbReference type="PATRIC" id="fig|442562.3.peg.4070"/>
<evidence type="ECO:0000259" key="2">
    <source>
        <dbReference type="Pfam" id="PF13115"/>
    </source>
</evidence>
<keyword evidence="4" id="KW-1185">Reference proteome</keyword>
<feature type="domain" description="YtkA-like" evidence="2">
    <location>
        <begin position="56"/>
        <end position="129"/>
    </location>
</feature>
<reference evidence="3 4" key="1">
    <citation type="submission" date="2013-02" db="EMBL/GenBank/DDBJ databases">
        <authorList>
            <person name="Fiebig A."/>
            <person name="Goeker M."/>
            <person name="Klenk H.-P.P."/>
        </authorList>
    </citation>
    <scope>NUCLEOTIDE SEQUENCE [LARGE SCALE GENOMIC DNA]</scope>
    <source>
        <strain evidence="3 4">DSM 19309</strain>
    </source>
</reference>
<evidence type="ECO:0000313" key="3">
    <source>
        <dbReference type="EMBL" id="EYD74270.1"/>
    </source>
</evidence>
<evidence type="ECO:0000313" key="4">
    <source>
        <dbReference type="Proteomes" id="UP000019666"/>
    </source>
</evidence>
<evidence type="ECO:0000256" key="1">
    <source>
        <dbReference type="SAM" id="SignalP"/>
    </source>
</evidence>
<protein>
    <submittedName>
        <fullName evidence="3">Auxin-binding protein</fullName>
    </submittedName>
</protein>
<dbReference type="InterPro" id="IPR032693">
    <property type="entry name" value="YtkA-like_dom"/>
</dbReference>
<dbReference type="HOGENOM" id="CLU_130308_0_0_5"/>
<accession>A0A017HIV8</accession>
<name>A0A017HIV8_9RHOB</name>
<proteinExistence type="predicted"/>
<feature type="signal peptide" evidence="1">
    <location>
        <begin position="1"/>
        <end position="26"/>
    </location>
</feature>
<dbReference type="Proteomes" id="UP000019666">
    <property type="component" value="Unassembled WGS sequence"/>
</dbReference>
<comment type="caution">
    <text evidence="3">The sequence shown here is derived from an EMBL/GenBank/DDBJ whole genome shotgun (WGS) entry which is preliminary data.</text>
</comment>
<gene>
    <name evidence="3" type="ORF">Rumeso_04134</name>
</gene>
<organism evidence="3 4">
    <name type="scientific">Rubellimicrobium mesophilum DSM 19309</name>
    <dbReference type="NCBI Taxonomy" id="442562"/>
    <lineage>
        <taxon>Bacteria</taxon>
        <taxon>Pseudomonadati</taxon>
        <taxon>Pseudomonadota</taxon>
        <taxon>Alphaproteobacteria</taxon>
        <taxon>Rhodobacterales</taxon>
        <taxon>Roseobacteraceae</taxon>
        <taxon>Rubellimicrobium</taxon>
    </lineage>
</organism>